<dbReference type="InterPro" id="IPR011990">
    <property type="entry name" value="TPR-like_helical_dom_sf"/>
</dbReference>
<evidence type="ECO:0000259" key="7">
    <source>
        <dbReference type="Pfam" id="PF14322"/>
    </source>
</evidence>
<sequence>MKKIVTTSLLVTACLCGTLTSCDIERLPNGSMSAEQITGDPLTSLDGLVDGAYAQLKAWSDPMHRLGEYAGDNMMIRGTSTDAFYEFITFSRTPNNYRLQNFWDYGYKAIAQASNIINMIEEGQDTEIDNKLGECYYIRGMMYFYLCRAFGRPYYQAPDKNLGVPIVNGTPENMDNLQLPDRSTVKEVYEQAISDLKKAEELMTENKGPAYASKEAAQAMLSRVYLYMSGTYDNPNREYAQLAVDYATKVINSGQYTLLGRSDFMNYNTFTPENNKESIFVVKRVSTEYSGIDHYYGIGGMYAVVGGMGWGEMYASAKYLDLLNETGRNDWRPDSKKIVDARANFIDPQYVQDDNGNYTPVFRFIKNVYDASGNLSGFNYVQATLKQEGNNYSCTETVNGQETTYAMTAIDADQQIYSVKYSDGETYTGVIDYLMVLNNIYPRFYITKCSYEGEESHLHSPIISRLGEIYLNRAEAYAKLGNYGSALTDLNTIRERSIPGAGYASLDATNAGERIDKERQLELAYQAERSYDVFRNGDPLTRHYPGPHNAMEDIPATDYRVTYYIPQTAINSYPSGCTLTQNPTSDAGVILN</sequence>
<evidence type="ECO:0000256" key="2">
    <source>
        <dbReference type="ARBA" id="ARBA00006275"/>
    </source>
</evidence>
<keyword evidence="5" id="KW-0998">Cell outer membrane</keyword>
<dbReference type="SUPFAM" id="SSF48452">
    <property type="entry name" value="TPR-like"/>
    <property type="match status" value="1"/>
</dbReference>
<evidence type="ECO:0000256" key="5">
    <source>
        <dbReference type="ARBA" id="ARBA00023237"/>
    </source>
</evidence>
<evidence type="ECO:0000256" key="4">
    <source>
        <dbReference type="ARBA" id="ARBA00023136"/>
    </source>
</evidence>
<evidence type="ECO:0000313" key="9">
    <source>
        <dbReference type="Proteomes" id="UP001204579"/>
    </source>
</evidence>
<dbReference type="PROSITE" id="PS51257">
    <property type="entry name" value="PROKAR_LIPOPROTEIN"/>
    <property type="match status" value="1"/>
</dbReference>
<comment type="subcellular location">
    <subcellularLocation>
        <location evidence="1">Cell outer membrane</location>
    </subcellularLocation>
</comment>
<name>A0AAW5N7K6_9BACT</name>
<dbReference type="AlphaFoldDB" id="A0AAW5N7K6"/>
<dbReference type="InterPro" id="IPR033985">
    <property type="entry name" value="SusD-like_N"/>
</dbReference>
<dbReference type="Gene3D" id="1.25.40.390">
    <property type="match status" value="1"/>
</dbReference>
<evidence type="ECO:0000259" key="6">
    <source>
        <dbReference type="Pfam" id="PF07980"/>
    </source>
</evidence>
<evidence type="ECO:0000256" key="3">
    <source>
        <dbReference type="ARBA" id="ARBA00022729"/>
    </source>
</evidence>
<dbReference type="EMBL" id="JANRHJ010000014">
    <property type="protein sequence ID" value="MCR8874840.1"/>
    <property type="molecule type" value="Genomic_DNA"/>
</dbReference>
<comment type="caution">
    <text evidence="8">The sequence shown here is derived from an EMBL/GenBank/DDBJ whole genome shotgun (WGS) entry which is preliminary data.</text>
</comment>
<keyword evidence="3" id="KW-0732">Signal</keyword>
<evidence type="ECO:0000313" key="8">
    <source>
        <dbReference type="EMBL" id="MCR8874840.1"/>
    </source>
</evidence>
<organism evidence="8 9">
    <name type="scientific">Phocaeicola barnesiae</name>
    <dbReference type="NCBI Taxonomy" id="376804"/>
    <lineage>
        <taxon>Bacteria</taxon>
        <taxon>Pseudomonadati</taxon>
        <taxon>Bacteroidota</taxon>
        <taxon>Bacteroidia</taxon>
        <taxon>Bacteroidales</taxon>
        <taxon>Bacteroidaceae</taxon>
        <taxon>Phocaeicola</taxon>
    </lineage>
</organism>
<dbReference type="InterPro" id="IPR012944">
    <property type="entry name" value="SusD_RagB_dom"/>
</dbReference>
<keyword evidence="9" id="KW-1185">Reference proteome</keyword>
<comment type="similarity">
    <text evidence="2">Belongs to the SusD family.</text>
</comment>
<dbReference type="RefSeq" id="WP_258336097.1">
    <property type="nucleotide sequence ID" value="NZ_JANRHJ010000014.1"/>
</dbReference>
<proteinExistence type="inferred from homology"/>
<dbReference type="Proteomes" id="UP001204579">
    <property type="component" value="Unassembled WGS sequence"/>
</dbReference>
<dbReference type="Pfam" id="PF14322">
    <property type="entry name" value="SusD-like_3"/>
    <property type="match status" value="1"/>
</dbReference>
<protein>
    <submittedName>
        <fullName evidence="8">RagB/SusD family nutrient uptake outer membrane protein</fullName>
    </submittedName>
</protein>
<keyword evidence="4" id="KW-0472">Membrane</keyword>
<feature type="domain" description="SusD-like N-terminal" evidence="7">
    <location>
        <begin position="66"/>
        <end position="226"/>
    </location>
</feature>
<evidence type="ECO:0000256" key="1">
    <source>
        <dbReference type="ARBA" id="ARBA00004442"/>
    </source>
</evidence>
<gene>
    <name evidence="8" type="ORF">NW209_12615</name>
</gene>
<accession>A0AAW5N7K6</accession>
<reference evidence="8 9" key="1">
    <citation type="submission" date="2022-08" db="EMBL/GenBank/DDBJ databases">
        <authorList>
            <person name="Zeman M."/>
            <person name="Kubasova T."/>
        </authorList>
    </citation>
    <scope>NUCLEOTIDE SEQUENCE [LARGE SCALE GENOMIC DNA]</scope>
    <source>
        <strain evidence="8 9">ET62</strain>
    </source>
</reference>
<dbReference type="GO" id="GO:0009279">
    <property type="term" value="C:cell outer membrane"/>
    <property type="evidence" value="ECO:0007669"/>
    <property type="project" value="UniProtKB-SubCell"/>
</dbReference>
<feature type="domain" description="RagB/SusD" evidence="6">
    <location>
        <begin position="276"/>
        <end position="559"/>
    </location>
</feature>
<dbReference type="Pfam" id="PF07980">
    <property type="entry name" value="SusD_RagB"/>
    <property type="match status" value="1"/>
</dbReference>